<feature type="compositionally biased region" description="Basic and acidic residues" evidence="1">
    <location>
        <begin position="106"/>
        <end position="122"/>
    </location>
</feature>
<feature type="compositionally biased region" description="Acidic residues" evidence="1">
    <location>
        <begin position="774"/>
        <end position="787"/>
    </location>
</feature>
<dbReference type="InterPro" id="IPR008984">
    <property type="entry name" value="SMAD_FHA_dom_sf"/>
</dbReference>
<dbReference type="GeneID" id="115820042"/>
<feature type="compositionally biased region" description="Pro residues" evidence="1">
    <location>
        <begin position="69"/>
        <end position="79"/>
    </location>
</feature>
<dbReference type="GO" id="GO:0035024">
    <property type="term" value="P:negative regulation of Rho protein signal transduction"/>
    <property type="evidence" value="ECO:0007669"/>
    <property type="project" value="TreeGrafter"/>
</dbReference>
<feature type="region of interest" description="Disordered" evidence="1">
    <location>
        <begin position="281"/>
        <end position="308"/>
    </location>
</feature>
<gene>
    <name evidence="5" type="primary">rasip1</name>
</gene>
<feature type="domain" description="Dilute" evidence="3">
    <location>
        <begin position="655"/>
        <end position="951"/>
    </location>
</feature>
<dbReference type="SUPFAM" id="SSF49879">
    <property type="entry name" value="SMAD/FHA domain"/>
    <property type="match status" value="1"/>
</dbReference>
<proteinExistence type="predicted"/>
<feature type="region of interest" description="Disordered" evidence="1">
    <location>
        <begin position="321"/>
        <end position="378"/>
    </location>
</feature>
<feature type="compositionally biased region" description="Basic and acidic residues" evidence="1">
    <location>
        <begin position="295"/>
        <end position="308"/>
    </location>
</feature>
<dbReference type="PROSITE" id="PS50200">
    <property type="entry name" value="RA"/>
    <property type="match status" value="1"/>
</dbReference>
<dbReference type="GO" id="GO:0001525">
    <property type="term" value="P:angiogenesis"/>
    <property type="evidence" value="ECO:0007669"/>
    <property type="project" value="TreeGrafter"/>
</dbReference>
<organism evidence="4 5">
    <name type="scientific">Chanos chanos</name>
    <name type="common">Milkfish</name>
    <name type="synonym">Mugil chanos</name>
    <dbReference type="NCBI Taxonomy" id="29144"/>
    <lineage>
        <taxon>Eukaryota</taxon>
        <taxon>Metazoa</taxon>
        <taxon>Chordata</taxon>
        <taxon>Craniata</taxon>
        <taxon>Vertebrata</taxon>
        <taxon>Euteleostomi</taxon>
        <taxon>Actinopterygii</taxon>
        <taxon>Neopterygii</taxon>
        <taxon>Teleostei</taxon>
        <taxon>Ostariophysi</taxon>
        <taxon>Gonorynchiformes</taxon>
        <taxon>Chanidae</taxon>
        <taxon>Chanos</taxon>
    </lineage>
</organism>
<dbReference type="Gene3D" id="2.60.200.20">
    <property type="match status" value="1"/>
</dbReference>
<dbReference type="PANTHER" id="PTHR16027:SF12">
    <property type="entry name" value="RAS-INTERACTING PROTEIN 1"/>
    <property type="match status" value="1"/>
</dbReference>
<name>A0A6J2W7J3_CHACN</name>
<dbReference type="CDD" id="cd22734">
    <property type="entry name" value="FHA_RAIN"/>
    <property type="match status" value="1"/>
</dbReference>
<dbReference type="CTD" id="54922"/>
<feature type="region of interest" description="Disordered" evidence="1">
    <location>
        <begin position="757"/>
        <end position="789"/>
    </location>
</feature>
<feature type="compositionally biased region" description="Basic and acidic residues" evidence="1">
    <location>
        <begin position="366"/>
        <end position="378"/>
    </location>
</feature>
<feature type="compositionally biased region" description="Polar residues" evidence="1">
    <location>
        <begin position="39"/>
        <end position="48"/>
    </location>
</feature>
<dbReference type="InterPro" id="IPR052072">
    <property type="entry name" value="Vascular_dev_regulator"/>
</dbReference>
<dbReference type="Gene3D" id="3.10.20.90">
    <property type="entry name" value="Phosphatidylinositol 3-kinase Catalytic Subunit, Chain A, domain 1"/>
    <property type="match status" value="1"/>
</dbReference>
<dbReference type="PANTHER" id="PTHR16027">
    <property type="entry name" value="DILUTE DOMAIN-CONTAINING PROTEIN YPR089W"/>
    <property type="match status" value="1"/>
</dbReference>
<dbReference type="AlphaFoldDB" id="A0A6J2W7J3"/>
<dbReference type="InterPro" id="IPR037983">
    <property type="entry name" value="CBD_Rasip1/Radil"/>
</dbReference>
<keyword evidence="4" id="KW-1185">Reference proteome</keyword>
<dbReference type="Pfam" id="PF01843">
    <property type="entry name" value="DIL"/>
    <property type="match status" value="1"/>
</dbReference>
<dbReference type="InParanoid" id="A0A6J2W7J3"/>
<sequence length="1001" mass="112089">MEESGSPRFRKLHFPVGLWINSPRKHFAKLGARWPSAASVKSNTSSDAASLHETPSAPASTLSLSTPSLAPPSPAPSPAPAFLRPRPAGPQSRAKRLSHLFLRGRSNSDRDKAVGEREREVWSHAAAPSSHHYLPPASSSAPGLIKIYGDALSSGANYRSLLANINCTARQLITQVITRYTERERENENDDTALQKHSPEDFLLCDVIGKPVQRPDGAVQWQMECRRGVAAWECPLLLVDMWRPKDGFERRFEIQRRDDYEREEREREKERERDGENYQGVRWRRNRMASGGGPEGERGHRGRNTELRRSISDMNLSLRRRQGNHAGNDPRRGGNAPNNGGPQDRKNIVSMIATDHGEVMGSKVSGETDRRTRGGGEEKDMSACDLEVMSQSLILPPTDCPYFLLLQGYDQSKDFVLYIMAGHTHVFGRKPTFREREKDRERERKGKRPLKVDAFLSGPDLLVRHLLVRRDSAVPDQPRGQALVRPFRGGAVTHNGTPLYREAVLKPGDLLGLGAHFLFLYRDPRVTPTPPPALSLPWQADTSTSCGSGAMADRQEALRQYLGSTEALLKFQPRHADVLLQEIISKNSTPDSGGGALAPAYLLSLMIDYASKHLDPALTPQLLLKSANHIKAIVWENIKEFGDKHPTQNSTDAEGEVTMPSVQKLSADLRPLMFWMSNATELLNFFQVKVEAMEKEWEFEAPGDPVLSADMDTCSEALAQLDDVIMHTFQQCVYHLTKTLYSLLPALLDTNPFSNEVKKKKEKTQEKGEGERETGEEEEEEEEEDDVSTLPPTVAGLVEVYRCSLQLSRDACLSPPLTSQTFSYLFFFTNTSLLNTLLERDALFCWSRAVQIRTNLDLVLDWLQGAGLGDIASEFLKKLSVTVNFLCIPKTRLIQSSWSSLQEDHPLLSPAQLHHLLTHYKLGPARAPPSSWAPPPGTELGGDIFESFLDHPPLILPNETPRLDLTEPIPSPELQKEVTRLRTFLWGMDQDELPANQRTRL</sequence>
<dbReference type="CDD" id="cd15472">
    <property type="entry name" value="Myo5p-like_CBD_Rasip1"/>
    <property type="match status" value="1"/>
</dbReference>
<reference evidence="5" key="1">
    <citation type="submission" date="2025-08" db="UniProtKB">
        <authorList>
            <consortium name="RefSeq"/>
        </authorList>
    </citation>
    <scope>IDENTIFICATION</scope>
</reference>
<feature type="compositionally biased region" description="Low complexity" evidence="1">
    <location>
        <begin position="55"/>
        <end position="68"/>
    </location>
</feature>
<dbReference type="FunCoup" id="A0A6J2W7J3">
    <property type="interactions" value="514"/>
</dbReference>
<evidence type="ECO:0000256" key="1">
    <source>
        <dbReference type="SAM" id="MobiDB-lite"/>
    </source>
</evidence>
<feature type="domain" description="Ras-associating" evidence="2">
    <location>
        <begin position="141"/>
        <end position="259"/>
    </location>
</feature>
<evidence type="ECO:0000259" key="2">
    <source>
        <dbReference type="PROSITE" id="PS50200"/>
    </source>
</evidence>
<dbReference type="RefSeq" id="XP_030639336.1">
    <property type="nucleotide sequence ID" value="XM_030783476.1"/>
</dbReference>
<dbReference type="SMART" id="SM01132">
    <property type="entry name" value="DIL"/>
    <property type="match status" value="1"/>
</dbReference>
<dbReference type="Proteomes" id="UP000504632">
    <property type="component" value="Chromosome 9"/>
</dbReference>
<feature type="compositionally biased region" description="Basic and acidic residues" evidence="1">
    <location>
        <begin position="757"/>
        <end position="773"/>
    </location>
</feature>
<evidence type="ECO:0000313" key="4">
    <source>
        <dbReference type="Proteomes" id="UP000504632"/>
    </source>
</evidence>
<dbReference type="GO" id="GO:0051020">
    <property type="term" value="F:GTPase binding"/>
    <property type="evidence" value="ECO:0007669"/>
    <property type="project" value="TreeGrafter"/>
</dbReference>
<evidence type="ECO:0000259" key="3">
    <source>
        <dbReference type="PROSITE" id="PS51126"/>
    </source>
</evidence>
<dbReference type="GO" id="GO:0007165">
    <property type="term" value="P:signal transduction"/>
    <property type="evidence" value="ECO:0007669"/>
    <property type="project" value="InterPro"/>
</dbReference>
<dbReference type="OrthoDB" id="3908708at2759"/>
<dbReference type="GO" id="GO:0005911">
    <property type="term" value="C:cell-cell junction"/>
    <property type="evidence" value="ECO:0007669"/>
    <property type="project" value="TreeGrafter"/>
</dbReference>
<evidence type="ECO:0000313" key="5">
    <source>
        <dbReference type="RefSeq" id="XP_030639336.1"/>
    </source>
</evidence>
<dbReference type="PROSITE" id="PS51126">
    <property type="entry name" value="DILUTE"/>
    <property type="match status" value="1"/>
</dbReference>
<protein>
    <submittedName>
        <fullName evidence="5">Ras-interacting protein 1</fullName>
    </submittedName>
</protein>
<dbReference type="InterPro" id="IPR029071">
    <property type="entry name" value="Ubiquitin-like_domsf"/>
</dbReference>
<accession>A0A6J2W7J3</accession>
<dbReference type="InterPro" id="IPR002710">
    <property type="entry name" value="Dilute_dom"/>
</dbReference>
<feature type="compositionally biased region" description="Low complexity" evidence="1">
    <location>
        <begin position="333"/>
        <end position="342"/>
    </location>
</feature>
<dbReference type="SUPFAM" id="SSF54236">
    <property type="entry name" value="Ubiquitin-like"/>
    <property type="match status" value="1"/>
</dbReference>
<feature type="region of interest" description="Disordered" evidence="1">
    <location>
        <begin position="34"/>
        <end position="134"/>
    </location>
</feature>
<dbReference type="InterPro" id="IPR000159">
    <property type="entry name" value="RA_dom"/>
</dbReference>